<dbReference type="InterPro" id="IPR000659">
    <property type="entry name" value="Pyridox_Oxase"/>
</dbReference>
<accession>A0ABU6CK46</accession>
<dbReference type="EMBL" id="JAOZYB010000306">
    <property type="protein sequence ID" value="MEB3964265.1"/>
    <property type="molecule type" value="Genomic_DNA"/>
</dbReference>
<dbReference type="SUPFAM" id="SSF50475">
    <property type="entry name" value="FMN-binding split barrel"/>
    <property type="match status" value="1"/>
</dbReference>
<dbReference type="Pfam" id="PF10590">
    <property type="entry name" value="PNP_phzG_C"/>
    <property type="match status" value="1"/>
</dbReference>
<evidence type="ECO:0000256" key="1">
    <source>
        <dbReference type="ARBA" id="ARBA00001917"/>
    </source>
</evidence>
<dbReference type="Pfam" id="PF01243">
    <property type="entry name" value="PNPOx_N"/>
    <property type="match status" value="1"/>
</dbReference>
<proteinExistence type="inferred from homology"/>
<dbReference type="PIRSF" id="PIRSF000190">
    <property type="entry name" value="Pyd_amn-ph_oxd"/>
    <property type="match status" value="1"/>
</dbReference>
<keyword evidence="4" id="KW-0288">FMN</keyword>
<evidence type="ECO:0000313" key="9">
    <source>
        <dbReference type="EMBL" id="MEB3964265.1"/>
    </source>
</evidence>
<keyword evidence="10" id="KW-1185">Reference proteome</keyword>
<dbReference type="Proteomes" id="UP001352223">
    <property type="component" value="Unassembled WGS sequence"/>
</dbReference>
<keyword evidence="5 9" id="KW-0560">Oxidoreductase</keyword>
<comment type="caution">
    <text evidence="9">The sequence shown here is derived from an EMBL/GenBank/DDBJ whole genome shotgun (WGS) entry which is preliminary data.</text>
</comment>
<evidence type="ECO:0000256" key="3">
    <source>
        <dbReference type="ARBA" id="ARBA00022630"/>
    </source>
</evidence>
<evidence type="ECO:0000313" key="10">
    <source>
        <dbReference type="Proteomes" id="UP001352223"/>
    </source>
</evidence>
<dbReference type="NCBIfam" id="NF004231">
    <property type="entry name" value="PRK05679.1"/>
    <property type="match status" value="1"/>
</dbReference>
<evidence type="ECO:0000259" key="8">
    <source>
        <dbReference type="Pfam" id="PF10590"/>
    </source>
</evidence>
<organism evidence="9 10">
    <name type="scientific">Streptomyces kunmingensis</name>
    <dbReference type="NCBI Taxonomy" id="68225"/>
    <lineage>
        <taxon>Bacteria</taxon>
        <taxon>Bacillati</taxon>
        <taxon>Actinomycetota</taxon>
        <taxon>Actinomycetes</taxon>
        <taxon>Kitasatosporales</taxon>
        <taxon>Streptomycetaceae</taxon>
        <taxon>Streptomyces</taxon>
    </lineage>
</organism>
<dbReference type="InterPro" id="IPR019576">
    <property type="entry name" value="Pyridoxamine_oxidase_dimer_C"/>
</dbReference>
<dbReference type="RefSeq" id="WP_324771984.1">
    <property type="nucleotide sequence ID" value="NZ_BAAATS010000002.1"/>
</dbReference>
<evidence type="ECO:0000256" key="5">
    <source>
        <dbReference type="ARBA" id="ARBA00023002"/>
    </source>
</evidence>
<keyword evidence="3" id="KW-0285">Flavoprotein</keyword>
<evidence type="ECO:0000259" key="7">
    <source>
        <dbReference type="Pfam" id="PF01243"/>
    </source>
</evidence>
<evidence type="ECO:0000256" key="4">
    <source>
        <dbReference type="ARBA" id="ARBA00022643"/>
    </source>
</evidence>
<dbReference type="Gene3D" id="2.30.110.10">
    <property type="entry name" value="Electron Transport, Fmn-binding Protein, Chain A"/>
    <property type="match status" value="1"/>
</dbReference>
<protein>
    <submittedName>
        <fullName evidence="9">Pyridoxal 5'-phosphate synthase</fullName>
        <ecNumber evidence="9">1.4.3.5</ecNumber>
    </submittedName>
</protein>
<sequence>MDTEPDTGPHSAPHAETDSAPHAGPHSAPHSEPNSELETLLRSLRVWDTELPAFDPEATPEAPLPLFTQWFAAAVAAGQSEPHTPSLATTDAEGHADIRTVMLHGADARSLHFASHAGSAKGRQLAARPFAALGFYWPVQGRQIRLRGTVRTAPAEVAHTDLHARSTGALAAALTGRQSEPLATYEELARASEAAWERAQREPDARVPSWTVYELEPDEVEFFQGDARRRHVRLKYTRHEGGWAKELLWP</sequence>
<feature type="region of interest" description="Disordered" evidence="6">
    <location>
        <begin position="1"/>
        <end position="37"/>
    </location>
</feature>
<gene>
    <name evidence="9" type="ORF">OKJ48_29075</name>
</gene>
<dbReference type="GO" id="GO:0004733">
    <property type="term" value="F:pyridoxamine phosphate oxidase activity"/>
    <property type="evidence" value="ECO:0007669"/>
    <property type="project" value="UniProtKB-EC"/>
</dbReference>
<feature type="domain" description="Pyridoxine 5'-phosphate oxidase dimerisation C-terminal" evidence="8">
    <location>
        <begin position="210"/>
        <end position="250"/>
    </location>
</feature>
<comment type="cofactor">
    <cofactor evidence="1">
        <name>FMN</name>
        <dbReference type="ChEBI" id="CHEBI:58210"/>
    </cofactor>
</comment>
<dbReference type="InterPro" id="IPR012349">
    <property type="entry name" value="Split_barrel_FMN-bd"/>
</dbReference>
<evidence type="ECO:0000256" key="6">
    <source>
        <dbReference type="SAM" id="MobiDB-lite"/>
    </source>
</evidence>
<feature type="domain" description="Pyridoxamine 5'-phosphate oxidase N-terminal" evidence="7">
    <location>
        <begin position="74"/>
        <end position="186"/>
    </location>
</feature>
<name>A0ABU6CK46_9ACTN</name>
<reference evidence="9 10" key="1">
    <citation type="submission" date="2022-10" db="EMBL/GenBank/DDBJ databases">
        <authorList>
            <person name="Xie J."/>
            <person name="Shen N."/>
        </authorList>
    </citation>
    <scope>NUCLEOTIDE SEQUENCE [LARGE SCALE GENOMIC DNA]</scope>
    <source>
        <strain evidence="9 10">DSM 41681</strain>
    </source>
</reference>
<evidence type="ECO:0000256" key="2">
    <source>
        <dbReference type="ARBA" id="ARBA00007301"/>
    </source>
</evidence>
<dbReference type="InterPro" id="IPR011576">
    <property type="entry name" value="Pyridox_Oxase_N"/>
</dbReference>
<dbReference type="PANTHER" id="PTHR10851:SF0">
    <property type="entry name" value="PYRIDOXINE-5'-PHOSPHATE OXIDASE"/>
    <property type="match status" value="1"/>
</dbReference>
<dbReference type="EC" id="1.4.3.5" evidence="9"/>
<comment type="similarity">
    <text evidence="2">Belongs to the pyridoxamine 5'-phosphate oxidase family.</text>
</comment>
<dbReference type="PANTHER" id="PTHR10851">
    <property type="entry name" value="PYRIDOXINE-5-PHOSPHATE OXIDASE"/>
    <property type="match status" value="1"/>
</dbReference>